<evidence type="ECO:0000313" key="4">
    <source>
        <dbReference type="Proteomes" id="UP001165124"/>
    </source>
</evidence>
<dbReference type="InterPro" id="IPR036291">
    <property type="entry name" value="NAD(P)-bd_dom_sf"/>
</dbReference>
<dbReference type="SUPFAM" id="SSF51735">
    <property type="entry name" value="NAD(P)-binding Rossmann-fold domains"/>
    <property type="match status" value="1"/>
</dbReference>
<dbReference type="Proteomes" id="UP001165124">
    <property type="component" value="Unassembled WGS sequence"/>
</dbReference>
<dbReference type="InterPro" id="IPR001509">
    <property type="entry name" value="Epimerase_deHydtase"/>
</dbReference>
<gene>
    <name evidence="3" type="ORF">Arub01_57050</name>
</gene>
<proteinExistence type="predicted"/>
<dbReference type="PANTHER" id="PTHR43245:SF13">
    <property type="entry name" value="UDP-D-APIOSE_UDP-D-XYLOSE SYNTHASE 2"/>
    <property type="match status" value="1"/>
</dbReference>
<evidence type="ECO:0000256" key="1">
    <source>
        <dbReference type="SAM" id="MobiDB-lite"/>
    </source>
</evidence>
<dbReference type="InterPro" id="IPR050177">
    <property type="entry name" value="Lipid_A_modif_metabolic_enz"/>
</dbReference>
<dbReference type="Pfam" id="PF01370">
    <property type="entry name" value="Epimerase"/>
    <property type="match status" value="1"/>
</dbReference>
<dbReference type="AlphaFoldDB" id="A0A9W6Q0P3"/>
<feature type="region of interest" description="Disordered" evidence="1">
    <location>
        <begin position="334"/>
        <end position="357"/>
    </location>
</feature>
<dbReference type="EMBL" id="BSRZ01000024">
    <property type="protein sequence ID" value="GLW67462.1"/>
    <property type="molecule type" value="Genomic_DNA"/>
</dbReference>
<evidence type="ECO:0000259" key="2">
    <source>
        <dbReference type="Pfam" id="PF01370"/>
    </source>
</evidence>
<sequence>MVERSDLLSQLPPTSTTLSRPVLVTGTEGFIGRHLRAALVERNVPVIGVDTRCPEPNDGASLIVNSRLCQVKADLTTMELSELSGLLAQVGAVVHLAAATDVAASWDTGFADHAASVLGTQRLLRACQLVGVPRVVLASSSHVYGPGVTGPVSEDAPTEPTSPYGVAKLAAERLALAYARHPRSTMSVVALRFFTAFGPGCRPAMVINRMFTAAVSGQPLPLYGTGTVPHTWTYVSDLVEATLAAIAAPLDAGQGLVVNAAGSDAASLRQVAERIGDLVGAPVPLRKTGDRAGDAAATRADLTRAALVLRWFPKVGLDEGLRRQWQHLRKMFAPSAPPDWSGAAPSRAEPSRGGATQ</sequence>
<protein>
    <submittedName>
        <fullName evidence="3">Epimerase</fullName>
    </submittedName>
</protein>
<organism evidence="3 4">
    <name type="scientific">Actinomadura rubrobrunea</name>
    <dbReference type="NCBI Taxonomy" id="115335"/>
    <lineage>
        <taxon>Bacteria</taxon>
        <taxon>Bacillati</taxon>
        <taxon>Actinomycetota</taxon>
        <taxon>Actinomycetes</taxon>
        <taxon>Streptosporangiales</taxon>
        <taxon>Thermomonosporaceae</taxon>
        <taxon>Actinomadura</taxon>
    </lineage>
</organism>
<dbReference type="RefSeq" id="WP_067914561.1">
    <property type="nucleotide sequence ID" value="NZ_BSRZ01000024.1"/>
</dbReference>
<reference evidence="3" key="1">
    <citation type="submission" date="2023-02" db="EMBL/GenBank/DDBJ databases">
        <title>Actinomadura rubrobrunea NBRC 14622.</title>
        <authorList>
            <person name="Ichikawa N."/>
            <person name="Sato H."/>
            <person name="Tonouchi N."/>
        </authorList>
    </citation>
    <scope>NUCLEOTIDE SEQUENCE</scope>
    <source>
        <strain evidence="3">NBRC 14622</strain>
    </source>
</reference>
<dbReference type="PANTHER" id="PTHR43245">
    <property type="entry name" value="BIFUNCTIONAL POLYMYXIN RESISTANCE PROTEIN ARNA"/>
    <property type="match status" value="1"/>
</dbReference>
<accession>A0A9W6Q0P3</accession>
<dbReference type="Gene3D" id="3.40.50.720">
    <property type="entry name" value="NAD(P)-binding Rossmann-like Domain"/>
    <property type="match status" value="1"/>
</dbReference>
<evidence type="ECO:0000313" key="3">
    <source>
        <dbReference type="EMBL" id="GLW67462.1"/>
    </source>
</evidence>
<feature type="domain" description="NAD-dependent epimerase/dehydratase" evidence="2">
    <location>
        <begin position="22"/>
        <end position="260"/>
    </location>
</feature>
<comment type="caution">
    <text evidence="3">The sequence shown here is derived from an EMBL/GenBank/DDBJ whole genome shotgun (WGS) entry which is preliminary data.</text>
</comment>
<keyword evidence="4" id="KW-1185">Reference proteome</keyword>
<name>A0A9W6Q0P3_9ACTN</name>